<evidence type="ECO:0000313" key="2">
    <source>
        <dbReference type="EMBL" id="CAK9438380.1"/>
    </source>
</evidence>
<protein>
    <submittedName>
        <fullName evidence="2">Uncharacterized protein</fullName>
    </submittedName>
</protein>
<gene>
    <name evidence="2" type="ORF">LODBEIA_P26040</name>
</gene>
<dbReference type="GeneID" id="92207800"/>
<organism evidence="2 3">
    <name type="scientific">Lodderomyces beijingensis</name>
    <dbReference type="NCBI Taxonomy" id="1775926"/>
    <lineage>
        <taxon>Eukaryota</taxon>
        <taxon>Fungi</taxon>
        <taxon>Dikarya</taxon>
        <taxon>Ascomycota</taxon>
        <taxon>Saccharomycotina</taxon>
        <taxon>Pichiomycetes</taxon>
        <taxon>Debaryomycetaceae</taxon>
        <taxon>Candida/Lodderomyces clade</taxon>
        <taxon>Lodderomyces</taxon>
    </lineage>
</organism>
<feature type="compositionally biased region" description="Gly residues" evidence="1">
    <location>
        <begin position="95"/>
        <end position="106"/>
    </location>
</feature>
<keyword evidence="3" id="KW-1185">Reference proteome</keyword>
<dbReference type="EMBL" id="OZ022407">
    <property type="protein sequence ID" value="CAK9438380.1"/>
    <property type="molecule type" value="Genomic_DNA"/>
</dbReference>
<dbReference type="Proteomes" id="UP001497383">
    <property type="component" value="Chromosome 3"/>
</dbReference>
<name>A0ABP0ZJS0_9ASCO</name>
<proteinExistence type="predicted"/>
<reference evidence="2 3" key="1">
    <citation type="submission" date="2024-03" db="EMBL/GenBank/DDBJ databases">
        <authorList>
            <person name="Brejova B."/>
        </authorList>
    </citation>
    <scope>NUCLEOTIDE SEQUENCE [LARGE SCALE GENOMIC DNA]</scope>
    <source>
        <strain evidence="2 3">CBS 14171</strain>
    </source>
</reference>
<feature type="compositionally biased region" description="Basic and acidic residues" evidence="1">
    <location>
        <begin position="65"/>
        <end position="83"/>
    </location>
</feature>
<feature type="compositionally biased region" description="Polar residues" evidence="1">
    <location>
        <begin position="152"/>
        <end position="179"/>
    </location>
</feature>
<sequence length="424" mass="47523">MLVRNAKNRILLGQPWKGCIRYNSSTQKKQDASEDAGVSQGPTKVTDFSLNDIFSRIKKSSVKAAELKKQRESEAKERDEARKTRLQSGFRKEGGQSGFPGKGQSGFPGDNRQARGPQRPFRGEGRNSPQSQQDARARASYSHTTENRRSGFFSNNARTNLGQESRASDSEPASTQSFSRRGKDNSKRDQVAKMGYENTSLFEGPQESSQRAKLFPSVGGYNDGAQRRQRQARSSSFTRKPPFARGKAEGRKTARFGQAESKPTVAGRIESKELVAADLNPQMTPEHFFYGRAPSFLNSSLSSRLASIAKLTLIDSKYPYQLPREIIDQAPPTRHNQFILQKNWEVEPQQELLKYRVNTIGLGKPESIDATDATNPVLKKVAHDIEINASMNIAQKQTMFDTIRDMNNIKDIFKNAPWRKQASN</sequence>
<feature type="compositionally biased region" description="Basic and acidic residues" evidence="1">
    <location>
        <begin position="181"/>
        <end position="191"/>
    </location>
</feature>
<feature type="compositionally biased region" description="Polar residues" evidence="1">
    <location>
        <begin position="197"/>
        <end position="211"/>
    </location>
</feature>
<feature type="region of interest" description="Disordered" evidence="1">
    <location>
        <begin position="60"/>
        <end position="265"/>
    </location>
</feature>
<feature type="region of interest" description="Disordered" evidence="1">
    <location>
        <begin position="25"/>
        <end position="46"/>
    </location>
</feature>
<accession>A0ABP0ZJS0</accession>
<evidence type="ECO:0000256" key="1">
    <source>
        <dbReference type="SAM" id="MobiDB-lite"/>
    </source>
</evidence>
<evidence type="ECO:0000313" key="3">
    <source>
        <dbReference type="Proteomes" id="UP001497383"/>
    </source>
</evidence>
<dbReference type="RefSeq" id="XP_066829542.1">
    <property type="nucleotide sequence ID" value="XM_066972622.1"/>
</dbReference>